<evidence type="ECO:0000313" key="2">
    <source>
        <dbReference type="Proteomes" id="UP000178723"/>
    </source>
</evidence>
<proteinExistence type="predicted"/>
<dbReference type="AlphaFoldDB" id="A0A1F7V7U9"/>
<comment type="caution">
    <text evidence="1">The sequence shown here is derived from an EMBL/GenBank/DDBJ whole genome shotgun (WGS) entry which is preliminary data.</text>
</comment>
<sequence length="138" mass="15518">MASNQPLEPIIIKAPMPSRKPTMIDVHAKPSVVGPIDELKLFTIADFRRFDADPRRAAARLQEKIKLLEEESYAKMVEGVRAWRASPLNQLYVTVGQESLEGGKNVADAIRERREAGKTTLSEDEFGALLDLNKKLRF</sequence>
<evidence type="ECO:0000313" key="1">
    <source>
        <dbReference type="EMBL" id="OGL86501.1"/>
    </source>
</evidence>
<dbReference type="STRING" id="1802407.A3I40_01575"/>
<accession>A0A1F7V7U9</accession>
<protein>
    <submittedName>
        <fullName evidence="1">Uncharacterized protein</fullName>
    </submittedName>
</protein>
<gene>
    <name evidence="1" type="ORF">A3I40_01575</name>
</gene>
<dbReference type="EMBL" id="MGEP01000048">
    <property type="protein sequence ID" value="OGL86501.1"/>
    <property type="molecule type" value="Genomic_DNA"/>
</dbReference>
<organism evidence="1 2">
    <name type="scientific">Candidatus Uhrbacteria bacterium RIFCSPLOWO2_02_FULL_48_12</name>
    <dbReference type="NCBI Taxonomy" id="1802407"/>
    <lineage>
        <taxon>Bacteria</taxon>
        <taxon>Candidatus Uhriibacteriota</taxon>
    </lineage>
</organism>
<reference evidence="1 2" key="1">
    <citation type="journal article" date="2016" name="Nat. Commun.">
        <title>Thousands of microbial genomes shed light on interconnected biogeochemical processes in an aquifer system.</title>
        <authorList>
            <person name="Anantharaman K."/>
            <person name="Brown C.T."/>
            <person name="Hug L.A."/>
            <person name="Sharon I."/>
            <person name="Castelle C.J."/>
            <person name="Probst A.J."/>
            <person name="Thomas B.C."/>
            <person name="Singh A."/>
            <person name="Wilkins M.J."/>
            <person name="Karaoz U."/>
            <person name="Brodie E.L."/>
            <person name="Williams K.H."/>
            <person name="Hubbard S.S."/>
            <person name="Banfield J.F."/>
        </authorList>
    </citation>
    <scope>NUCLEOTIDE SEQUENCE [LARGE SCALE GENOMIC DNA]</scope>
</reference>
<dbReference type="Proteomes" id="UP000178723">
    <property type="component" value="Unassembled WGS sequence"/>
</dbReference>
<name>A0A1F7V7U9_9BACT</name>